<sequence>MQATYELLRLYGSILFPVLVVSVWMFALYAALSYAVPAVLCSSAVRSNAGITQGFVNCVYNHGGDYSHDIGIKTFWLLFWAAQQFWISGFSGLMGYAMFPRCFRAIDLIIIVTLAVGSAMVTLIGAPLGHYDLNSNLLVLLPTVVTAGVTITTGFASARYTGSKVDAARYLCMFGLGGVVVAIYTFLMPTLVTSRTSINQLLILRLLVHPTIWSLLIVVFSNTVRHIGAVDNLMQAVLWIWPVMYKSIYGRFLLLQLGTTSNIVILNVLISVYNLAGRLANRQGSGLLLQLMYGSRTAEALSATDAMNQIRLAEIFASTIAEHAGIVAASAIYSFGRVSALGKPPDHYTIWMSALCQSLTTLLADFVALACDWKYHSIDYFTNWVSNMRVFLTYILIIITLGSSRLCVELLMLFCPVYTEDEGILLRYCDKPSLFGRIGKH</sequence>
<keyword evidence="1" id="KW-0472">Membrane</keyword>
<feature type="transmembrane region" description="Helical" evidence="1">
    <location>
        <begin position="137"/>
        <end position="158"/>
    </location>
</feature>
<dbReference type="Proteomes" id="UP001314263">
    <property type="component" value="Unassembled WGS sequence"/>
</dbReference>
<feature type="transmembrane region" description="Helical" evidence="1">
    <location>
        <begin position="108"/>
        <end position="131"/>
    </location>
</feature>
<feature type="transmembrane region" description="Helical" evidence="1">
    <location>
        <begin position="198"/>
        <end position="220"/>
    </location>
</feature>
<feature type="transmembrane region" description="Helical" evidence="1">
    <location>
        <begin position="254"/>
        <end position="276"/>
    </location>
</feature>
<name>A0AAV1HYC9_9CHLO</name>
<evidence type="ECO:0000313" key="3">
    <source>
        <dbReference type="Proteomes" id="UP001314263"/>
    </source>
</evidence>
<protein>
    <submittedName>
        <fullName evidence="2">Uncharacterized protein</fullName>
    </submittedName>
</protein>
<evidence type="ECO:0000313" key="2">
    <source>
        <dbReference type="EMBL" id="CAK0762757.1"/>
    </source>
</evidence>
<reference evidence="2 3" key="1">
    <citation type="submission" date="2023-10" db="EMBL/GenBank/DDBJ databases">
        <authorList>
            <person name="Maclean D."/>
            <person name="Macfadyen A."/>
        </authorList>
    </citation>
    <scope>NUCLEOTIDE SEQUENCE [LARGE SCALE GENOMIC DNA]</scope>
</reference>
<keyword evidence="1" id="KW-1133">Transmembrane helix</keyword>
<organism evidence="2 3">
    <name type="scientific">Coccomyxa viridis</name>
    <dbReference type="NCBI Taxonomy" id="1274662"/>
    <lineage>
        <taxon>Eukaryota</taxon>
        <taxon>Viridiplantae</taxon>
        <taxon>Chlorophyta</taxon>
        <taxon>core chlorophytes</taxon>
        <taxon>Trebouxiophyceae</taxon>
        <taxon>Trebouxiophyceae incertae sedis</taxon>
        <taxon>Coccomyxaceae</taxon>
        <taxon>Coccomyxa</taxon>
    </lineage>
</organism>
<keyword evidence="1" id="KW-0812">Transmembrane</keyword>
<feature type="transmembrane region" description="Helical" evidence="1">
    <location>
        <begin position="75"/>
        <end position="96"/>
    </location>
</feature>
<feature type="transmembrane region" description="Helical" evidence="1">
    <location>
        <begin position="391"/>
        <end position="414"/>
    </location>
</feature>
<gene>
    <name evidence="2" type="ORF">CVIRNUC_002989</name>
</gene>
<dbReference type="EMBL" id="CAUYUE010000004">
    <property type="protein sequence ID" value="CAK0762757.1"/>
    <property type="molecule type" value="Genomic_DNA"/>
</dbReference>
<comment type="caution">
    <text evidence="2">The sequence shown here is derived from an EMBL/GenBank/DDBJ whole genome shotgun (WGS) entry which is preliminary data.</text>
</comment>
<keyword evidence="3" id="KW-1185">Reference proteome</keyword>
<feature type="transmembrane region" description="Helical" evidence="1">
    <location>
        <begin position="12"/>
        <end position="32"/>
    </location>
</feature>
<feature type="transmembrane region" description="Helical" evidence="1">
    <location>
        <begin position="348"/>
        <end position="370"/>
    </location>
</feature>
<proteinExistence type="predicted"/>
<accession>A0AAV1HYC9</accession>
<feature type="transmembrane region" description="Helical" evidence="1">
    <location>
        <begin position="170"/>
        <end position="192"/>
    </location>
</feature>
<dbReference type="AlphaFoldDB" id="A0AAV1HYC9"/>
<evidence type="ECO:0000256" key="1">
    <source>
        <dbReference type="SAM" id="Phobius"/>
    </source>
</evidence>